<dbReference type="GO" id="GO:0055070">
    <property type="term" value="P:copper ion homeostasis"/>
    <property type="evidence" value="ECO:0007669"/>
    <property type="project" value="TreeGrafter"/>
</dbReference>
<keyword evidence="2" id="KW-0812">Transmembrane</keyword>
<proteinExistence type="predicted"/>
<dbReference type="GO" id="GO:0005507">
    <property type="term" value="F:copper ion binding"/>
    <property type="evidence" value="ECO:0007669"/>
    <property type="project" value="TreeGrafter"/>
</dbReference>
<comment type="caution">
    <text evidence="3">The sequence shown here is derived from an EMBL/GenBank/DDBJ whole genome shotgun (WGS) entry which is preliminary data.</text>
</comment>
<dbReference type="EMBL" id="QAOL01000015">
    <property type="protein sequence ID" value="PTQ85052.1"/>
    <property type="molecule type" value="Genomic_DNA"/>
</dbReference>
<keyword evidence="2" id="KW-0472">Membrane</keyword>
<keyword evidence="1" id="KW-1278">Translocase</keyword>
<evidence type="ECO:0008006" key="5">
    <source>
        <dbReference type="Google" id="ProtNLM"/>
    </source>
</evidence>
<reference evidence="3 4" key="1">
    <citation type="submission" date="2018-04" db="EMBL/GenBank/DDBJ databases">
        <title>Active sludge and wastewater microbial communities from Klosterneuburg, Austria.</title>
        <authorList>
            <person name="Wagner M."/>
        </authorList>
    </citation>
    <scope>NUCLEOTIDE SEQUENCE [LARGE SCALE GENOMIC DNA]</scope>
    <source>
        <strain evidence="3 4">Nm4</strain>
    </source>
</reference>
<evidence type="ECO:0000313" key="3">
    <source>
        <dbReference type="EMBL" id="PTQ85052.1"/>
    </source>
</evidence>
<keyword evidence="2" id="KW-1133">Transmembrane helix</keyword>
<gene>
    <name evidence="3" type="ORF">C8R28_10154</name>
</gene>
<protein>
    <recommendedName>
        <fullName evidence="5">Cu+-exporting ATPase</fullName>
    </recommendedName>
</protein>
<dbReference type="AlphaFoldDB" id="A0A2T5IMJ1"/>
<accession>A0A2T5IMJ1</accession>
<evidence type="ECO:0000256" key="1">
    <source>
        <dbReference type="ARBA" id="ARBA00022967"/>
    </source>
</evidence>
<dbReference type="PANTHER" id="PTHR43520">
    <property type="entry name" value="ATP7, ISOFORM B"/>
    <property type="match status" value="1"/>
</dbReference>
<evidence type="ECO:0000256" key="2">
    <source>
        <dbReference type="SAM" id="Phobius"/>
    </source>
</evidence>
<dbReference type="Proteomes" id="UP000244110">
    <property type="component" value="Unassembled WGS sequence"/>
</dbReference>
<dbReference type="GO" id="GO:0016020">
    <property type="term" value="C:membrane"/>
    <property type="evidence" value="ECO:0007669"/>
    <property type="project" value="TreeGrafter"/>
</dbReference>
<dbReference type="PANTHER" id="PTHR43520:SF8">
    <property type="entry name" value="P-TYPE CU(+) TRANSPORTER"/>
    <property type="match status" value="1"/>
</dbReference>
<name>A0A2T5IMJ1_9PROT</name>
<dbReference type="RefSeq" id="WP_258195707.1">
    <property type="nucleotide sequence ID" value="NZ_QAOL01000015.1"/>
</dbReference>
<sequence>MAISYPGTILGWTSFYIGGWAFPRGGNANMDVLIALGTSMAYFFSTAVTIFELDQHVYFEASAAIITLVLLGKLMEARAKGKTSEAIEALIKLQPKTARIVSATGKFSKYPQTACKSTTSSLCVPVKIYQSMGL</sequence>
<evidence type="ECO:0000313" key="4">
    <source>
        <dbReference type="Proteomes" id="UP000244110"/>
    </source>
</evidence>
<feature type="transmembrane region" description="Helical" evidence="2">
    <location>
        <begin position="57"/>
        <end position="75"/>
    </location>
</feature>
<organism evidence="3 4">
    <name type="scientific">Nitrosomonas ureae</name>
    <dbReference type="NCBI Taxonomy" id="44577"/>
    <lineage>
        <taxon>Bacteria</taxon>
        <taxon>Pseudomonadati</taxon>
        <taxon>Pseudomonadota</taxon>
        <taxon>Betaproteobacteria</taxon>
        <taxon>Nitrosomonadales</taxon>
        <taxon>Nitrosomonadaceae</taxon>
        <taxon>Nitrosomonas</taxon>
    </lineage>
</organism>
<feature type="transmembrane region" description="Helical" evidence="2">
    <location>
        <begin position="32"/>
        <end position="51"/>
    </location>
</feature>
<dbReference type="GO" id="GO:0043682">
    <property type="term" value="F:P-type divalent copper transporter activity"/>
    <property type="evidence" value="ECO:0007669"/>
    <property type="project" value="TreeGrafter"/>
</dbReference>